<reference evidence="1 2" key="1">
    <citation type="submission" date="2020-01" db="EMBL/GenBank/DDBJ databases">
        <title>Draft genome sequence of Cand. Neptunochlamydia vexilliferae K9.</title>
        <authorList>
            <person name="Schulz F."/>
            <person name="Koestlbacher S."/>
            <person name="Wascher F."/>
            <person name="Pizzetti I."/>
            <person name="Horn M."/>
        </authorList>
    </citation>
    <scope>NUCLEOTIDE SEQUENCE [LARGE SCALE GENOMIC DNA]</scope>
    <source>
        <strain evidence="1 2">K9</strain>
    </source>
</reference>
<protein>
    <submittedName>
        <fullName evidence="1">Uncharacterized protein</fullName>
    </submittedName>
</protein>
<gene>
    <name evidence="1" type="ORF">NEPTK9_001224</name>
</gene>
<organism evidence="1 2">
    <name type="scientific">Candidatus Neptunichlamydia vexilliferae</name>
    <dbReference type="NCBI Taxonomy" id="1651774"/>
    <lineage>
        <taxon>Bacteria</taxon>
        <taxon>Pseudomonadati</taxon>
        <taxon>Chlamydiota</taxon>
        <taxon>Chlamydiia</taxon>
        <taxon>Parachlamydiales</taxon>
        <taxon>Simkaniaceae</taxon>
        <taxon>Candidatus Neptunichlamydia</taxon>
    </lineage>
</organism>
<evidence type="ECO:0000313" key="2">
    <source>
        <dbReference type="Proteomes" id="UP001194714"/>
    </source>
</evidence>
<name>A0ABS0AZZ5_9BACT</name>
<dbReference type="RefSeq" id="WP_194848028.1">
    <property type="nucleotide sequence ID" value="NZ_JAAEJV010000036.1"/>
</dbReference>
<dbReference type="EMBL" id="JAAEJV010000036">
    <property type="protein sequence ID" value="MBF5059708.1"/>
    <property type="molecule type" value="Genomic_DNA"/>
</dbReference>
<proteinExistence type="predicted"/>
<accession>A0ABS0AZZ5</accession>
<sequence>MKHSVVFDEEGNLEGLLPKTYYAGERILLRGKKGEKGVLVSQEDFDFLEKIENLLNGACYSGERLILQGKEGSKVGIVPLEDLELLERIAP</sequence>
<evidence type="ECO:0000313" key="1">
    <source>
        <dbReference type="EMBL" id="MBF5059708.1"/>
    </source>
</evidence>
<keyword evidence="2" id="KW-1185">Reference proteome</keyword>
<comment type="caution">
    <text evidence="1">The sequence shown here is derived from an EMBL/GenBank/DDBJ whole genome shotgun (WGS) entry which is preliminary data.</text>
</comment>
<dbReference type="Proteomes" id="UP001194714">
    <property type="component" value="Unassembled WGS sequence"/>
</dbReference>